<protein>
    <submittedName>
        <fullName evidence="1">Heme oxygenase-like protein</fullName>
    </submittedName>
</protein>
<evidence type="ECO:0000313" key="2">
    <source>
        <dbReference type="Proteomes" id="UP000035860"/>
    </source>
</evidence>
<comment type="caution">
    <text evidence="1">The sequence shown here is derived from an EMBL/GenBank/DDBJ whole genome shotgun (WGS) entry which is preliminary data.</text>
</comment>
<dbReference type="CDD" id="cd19166">
    <property type="entry name" value="HemeO-bac"/>
    <property type="match status" value="1"/>
</dbReference>
<dbReference type="EMBL" id="AOMT01000004">
    <property type="protein sequence ID" value="KDN26108.1"/>
    <property type="molecule type" value="Genomic_DNA"/>
</dbReference>
<evidence type="ECO:0000313" key="1">
    <source>
        <dbReference type="EMBL" id="KDN26108.1"/>
    </source>
</evidence>
<sequence length="131" mass="14884">MSMNPFASHDNYRKFLQAQYEFHSTVNPIYQDAQLAGQFDGLTDLARLDRVKSDMKDLEVEPYGKDVETSVITGSEAIGWLYCVEGSNVGAAILYKESGKIDLKRRLWCISSGVTRRWSYAALARHQSQDR</sequence>
<name>A0A066UPJ3_9GAMM</name>
<gene>
    <name evidence="1" type="ORF">MBO_00385</name>
</gene>
<dbReference type="eggNOG" id="COG3230">
    <property type="taxonomic scope" value="Bacteria"/>
</dbReference>
<keyword evidence="2" id="KW-1185">Reference proteome</keyword>
<reference evidence="1 2" key="1">
    <citation type="journal article" date="2014" name="Genome Announc.">
        <title>Draft Genome Sequence of Moraxella bovoculi Strain 237T (ATCC BAA-1259T) Isolated from a Calf with Infectious Bovine Keratoconjunctivitis.</title>
        <authorList>
            <person name="Calcutt M.J."/>
            <person name="Foecking M.F."/>
            <person name="Martin N.T."/>
            <person name="Mhlanga-Mutangadura T."/>
            <person name="Reilly T.J."/>
        </authorList>
    </citation>
    <scope>NUCLEOTIDE SEQUENCE [LARGE SCALE GENOMIC DNA]</scope>
    <source>
        <strain evidence="1 2">237</strain>
    </source>
</reference>
<proteinExistence type="predicted"/>
<accession>A0A066UPJ3</accession>
<dbReference type="SUPFAM" id="SSF48613">
    <property type="entry name" value="Heme oxygenase-like"/>
    <property type="match status" value="1"/>
</dbReference>
<dbReference type="InterPro" id="IPR016084">
    <property type="entry name" value="Haem_Oase-like_multi-hlx"/>
</dbReference>
<dbReference type="AlphaFoldDB" id="A0A066UPJ3"/>
<organism evidence="1 2">
    <name type="scientific">Moraxella bovoculi 237</name>
    <dbReference type="NCBI Taxonomy" id="743974"/>
    <lineage>
        <taxon>Bacteria</taxon>
        <taxon>Pseudomonadati</taxon>
        <taxon>Pseudomonadota</taxon>
        <taxon>Gammaproteobacteria</taxon>
        <taxon>Moraxellales</taxon>
        <taxon>Moraxellaceae</taxon>
        <taxon>Moraxella</taxon>
    </lineage>
</organism>
<dbReference type="Gene3D" id="1.20.910.10">
    <property type="entry name" value="Heme oxygenase-like"/>
    <property type="match status" value="1"/>
</dbReference>
<dbReference type="Proteomes" id="UP000035860">
    <property type="component" value="Unassembled WGS sequence"/>
</dbReference>